<gene>
    <name evidence="1" type="ORF">SYV04_06655</name>
</gene>
<name>A0ABU5GXY7_9BACT</name>
<keyword evidence="2" id="KW-1185">Reference proteome</keyword>
<dbReference type="Proteomes" id="UP001291309">
    <property type="component" value="Unassembled WGS sequence"/>
</dbReference>
<sequence length="100" mass="11102">MRDTHGASTCAQVYGPDCQRTPCPDGRKCLALFIAKPQAKVWTQCFPECGKDRPPCAKGLVCDRASCLKPCEPDSPDVCAPGYRCLRLNEQQPWLCRPDM</sequence>
<accession>A0ABU5GXY7</accession>
<dbReference type="EMBL" id="JAXIVS010000002">
    <property type="protein sequence ID" value="MDY7226055.1"/>
    <property type="molecule type" value="Genomic_DNA"/>
</dbReference>
<comment type="caution">
    <text evidence="1">The sequence shown here is derived from an EMBL/GenBank/DDBJ whole genome shotgun (WGS) entry which is preliminary data.</text>
</comment>
<protein>
    <submittedName>
        <fullName evidence="1">Uncharacterized protein</fullName>
    </submittedName>
</protein>
<dbReference type="RefSeq" id="WP_321544776.1">
    <property type="nucleotide sequence ID" value="NZ_JAXIVS010000002.1"/>
</dbReference>
<organism evidence="1 2">
    <name type="scientific">Hyalangium rubrum</name>
    <dbReference type="NCBI Taxonomy" id="3103134"/>
    <lineage>
        <taxon>Bacteria</taxon>
        <taxon>Pseudomonadati</taxon>
        <taxon>Myxococcota</taxon>
        <taxon>Myxococcia</taxon>
        <taxon>Myxococcales</taxon>
        <taxon>Cystobacterineae</taxon>
        <taxon>Archangiaceae</taxon>
        <taxon>Hyalangium</taxon>
    </lineage>
</organism>
<reference evidence="1 2" key="1">
    <citation type="submission" date="2023-12" db="EMBL/GenBank/DDBJ databases">
        <title>the genome sequence of Hyalangium sp. s54d21.</title>
        <authorList>
            <person name="Zhang X."/>
        </authorList>
    </citation>
    <scope>NUCLEOTIDE SEQUENCE [LARGE SCALE GENOMIC DNA]</scope>
    <source>
        <strain evidence="2">s54d21</strain>
    </source>
</reference>
<evidence type="ECO:0000313" key="1">
    <source>
        <dbReference type="EMBL" id="MDY7226055.1"/>
    </source>
</evidence>
<proteinExistence type="predicted"/>
<evidence type="ECO:0000313" key="2">
    <source>
        <dbReference type="Proteomes" id="UP001291309"/>
    </source>
</evidence>